<dbReference type="EMBL" id="CAEZVJ010000032">
    <property type="protein sequence ID" value="CAB4625359.1"/>
    <property type="molecule type" value="Genomic_DNA"/>
</dbReference>
<sequence>MKSKSAPADREITGPFDISEVSAVQPFIDLGAIKVTPRTGLQLRLDIEESTKRLISATFDIDGSTLHVQVFAAPRTEGLWNEIREQVAAQVVKQGGKAEQVVGPFGPEVRGAVPTADGTQRPVRFVGVDGPKWFLRGVISGPAADAGLGAMSVEDVFRSIVVDRGTEPLPPRELLTLRVPPQPGTIA</sequence>
<dbReference type="AlphaFoldDB" id="A0A6J6ILW8"/>
<dbReference type="Pfam" id="PF12502">
    <property type="entry name" value="DUF3710"/>
    <property type="match status" value="1"/>
</dbReference>
<dbReference type="InterPro" id="IPR022183">
    <property type="entry name" value="DUF3710"/>
</dbReference>
<protein>
    <submittedName>
        <fullName evidence="1">Unannotated protein</fullName>
    </submittedName>
</protein>
<proteinExistence type="predicted"/>
<gene>
    <name evidence="1" type="ORF">UFOPK1961_00414</name>
</gene>
<name>A0A6J6ILW8_9ZZZZ</name>
<evidence type="ECO:0000313" key="1">
    <source>
        <dbReference type="EMBL" id="CAB4625359.1"/>
    </source>
</evidence>
<accession>A0A6J6ILW8</accession>
<organism evidence="1">
    <name type="scientific">freshwater metagenome</name>
    <dbReference type="NCBI Taxonomy" id="449393"/>
    <lineage>
        <taxon>unclassified sequences</taxon>
        <taxon>metagenomes</taxon>
        <taxon>ecological metagenomes</taxon>
    </lineage>
</organism>
<reference evidence="1" key="1">
    <citation type="submission" date="2020-05" db="EMBL/GenBank/DDBJ databases">
        <authorList>
            <person name="Chiriac C."/>
            <person name="Salcher M."/>
            <person name="Ghai R."/>
            <person name="Kavagutti S V."/>
        </authorList>
    </citation>
    <scope>NUCLEOTIDE SEQUENCE</scope>
</reference>